<dbReference type="GO" id="GO:0016787">
    <property type="term" value="F:hydrolase activity"/>
    <property type="evidence" value="ECO:0007669"/>
    <property type="project" value="UniProtKB-KW"/>
</dbReference>
<accession>A0A4Y3KRZ7</accession>
<organism evidence="4 5">
    <name type="scientific">Cellulomonas gelida</name>
    <dbReference type="NCBI Taxonomy" id="1712"/>
    <lineage>
        <taxon>Bacteria</taxon>
        <taxon>Bacillati</taxon>
        <taxon>Actinomycetota</taxon>
        <taxon>Actinomycetes</taxon>
        <taxon>Micrococcales</taxon>
        <taxon>Cellulomonadaceae</taxon>
        <taxon>Cellulomonas</taxon>
    </lineage>
</organism>
<name>A0A4Y3KRZ7_9CELL</name>
<proteinExistence type="predicted"/>
<dbReference type="InterPro" id="IPR001466">
    <property type="entry name" value="Beta-lactam-related"/>
</dbReference>
<dbReference type="Proteomes" id="UP000320461">
    <property type="component" value="Unassembled WGS sequence"/>
</dbReference>
<evidence type="ECO:0000259" key="3">
    <source>
        <dbReference type="Pfam" id="PF00144"/>
    </source>
</evidence>
<dbReference type="PANTHER" id="PTHR46825">
    <property type="entry name" value="D-ALANYL-D-ALANINE-CARBOXYPEPTIDASE/ENDOPEPTIDASE AMPH"/>
    <property type="match status" value="1"/>
</dbReference>
<dbReference type="OrthoDB" id="9809635at2"/>
<protein>
    <submittedName>
        <fullName evidence="4">Serine hydrolase</fullName>
    </submittedName>
</protein>
<dbReference type="InterPro" id="IPR050491">
    <property type="entry name" value="AmpC-like"/>
</dbReference>
<dbReference type="Pfam" id="PF00144">
    <property type="entry name" value="Beta-lactamase"/>
    <property type="match status" value="1"/>
</dbReference>
<comment type="subcellular location">
    <subcellularLocation>
        <location evidence="1">Membrane</location>
    </subcellularLocation>
</comment>
<dbReference type="AlphaFoldDB" id="A0A4Y3KRZ7"/>
<reference evidence="4 5" key="1">
    <citation type="submission" date="2019-06" db="EMBL/GenBank/DDBJ databases">
        <title>Whole genome shotgun sequence of Cellulomonas gelida NBRC 3748.</title>
        <authorList>
            <person name="Hosoyama A."/>
            <person name="Uohara A."/>
            <person name="Ohji S."/>
            <person name="Ichikawa N."/>
        </authorList>
    </citation>
    <scope>NUCLEOTIDE SEQUENCE [LARGE SCALE GENOMIC DNA]</scope>
    <source>
        <strain evidence="4 5">NBRC 3748</strain>
    </source>
</reference>
<keyword evidence="2" id="KW-0472">Membrane</keyword>
<dbReference type="GO" id="GO:0016020">
    <property type="term" value="C:membrane"/>
    <property type="evidence" value="ECO:0007669"/>
    <property type="project" value="UniProtKB-SubCell"/>
</dbReference>
<sequence>MSSLDDELTTAAQEHDFSGVVRVDRAGEPPLVRAFGLANRAYGIAMTPETRLGIASGSKALTALVVMSLVEQGTLSLTTTARSLLGADLPLVDDAVTIEHLLAHRSGIGDYLDDDADSGEYLMTVPVHRLATTEQFLAVLDGHEQVSAPGERFSYCNGAFVVLALLAERASGVSYHDLVRQRVLAPAGMTATDFLRTDDLPGDVAVGYVVVDGEVRTNALHLPVLATGDGGAYATVGDLHRFWTALDEGRIVSHETVATMTTPVSDVPEEGLRYGLGFWLDPAGDGLQLVGADAGVSFRSGHSPSTGTTWTVVANTSDGAWPVAETVVAALP</sequence>
<dbReference type="PANTHER" id="PTHR46825:SF11">
    <property type="entry name" value="PENICILLIN-BINDING PROTEIN 4"/>
    <property type="match status" value="1"/>
</dbReference>
<dbReference type="InterPro" id="IPR012338">
    <property type="entry name" value="Beta-lactam/transpept-like"/>
</dbReference>
<feature type="domain" description="Beta-lactamase-related" evidence="3">
    <location>
        <begin position="9"/>
        <end position="322"/>
    </location>
</feature>
<dbReference type="RefSeq" id="WP_141371721.1">
    <property type="nucleotide sequence ID" value="NZ_BJLQ01000064.1"/>
</dbReference>
<comment type="caution">
    <text evidence="4">The sequence shown here is derived from an EMBL/GenBank/DDBJ whole genome shotgun (WGS) entry which is preliminary data.</text>
</comment>
<evidence type="ECO:0000256" key="1">
    <source>
        <dbReference type="ARBA" id="ARBA00004370"/>
    </source>
</evidence>
<dbReference type="SUPFAM" id="SSF56601">
    <property type="entry name" value="beta-lactamase/transpeptidase-like"/>
    <property type="match status" value="1"/>
</dbReference>
<gene>
    <name evidence="4" type="ORF">CGE01nite_32060</name>
</gene>
<evidence type="ECO:0000256" key="2">
    <source>
        <dbReference type="ARBA" id="ARBA00023136"/>
    </source>
</evidence>
<evidence type="ECO:0000313" key="5">
    <source>
        <dbReference type="Proteomes" id="UP000320461"/>
    </source>
</evidence>
<dbReference type="EMBL" id="BJLQ01000064">
    <property type="protein sequence ID" value="GEA85955.1"/>
    <property type="molecule type" value="Genomic_DNA"/>
</dbReference>
<evidence type="ECO:0000313" key="4">
    <source>
        <dbReference type="EMBL" id="GEA85955.1"/>
    </source>
</evidence>
<keyword evidence="4" id="KW-0378">Hydrolase</keyword>
<dbReference type="Gene3D" id="3.40.710.10">
    <property type="entry name" value="DD-peptidase/beta-lactamase superfamily"/>
    <property type="match status" value="1"/>
</dbReference>
<keyword evidence="5" id="KW-1185">Reference proteome</keyword>